<keyword evidence="3" id="KW-1185">Reference proteome</keyword>
<name>A0ABR1RKB7_9PEZI</name>
<keyword evidence="1" id="KW-1133">Transmembrane helix</keyword>
<keyword evidence="1" id="KW-0472">Membrane</keyword>
<dbReference type="EMBL" id="JAQQWI010000013">
    <property type="protein sequence ID" value="KAK8013740.1"/>
    <property type="molecule type" value="Genomic_DNA"/>
</dbReference>
<dbReference type="Proteomes" id="UP001396898">
    <property type="component" value="Unassembled WGS sequence"/>
</dbReference>
<sequence length="167" mass="18889">MSGAKRIVRSRLLKDTYLFEIEIEAGGQTQWKGEEEVQRTDDSLLYEFWHGRGGRDKCLRKNGIRCLKYHVFEILDYDFEKTTYKVQWVGVNSSGIGANVDYQVASLAAGFALGFGILTVWEATKQTNHNKNPLRSAYIWMVWGEIVANLILGILAYLFLDGTVSAG</sequence>
<keyword evidence="1" id="KW-0812">Transmembrane</keyword>
<organism evidence="2 3">
    <name type="scientific">Apiospora marii</name>
    <dbReference type="NCBI Taxonomy" id="335849"/>
    <lineage>
        <taxon>Eukaryota</taxon>
        <taxon>Fungi</taxon>
        <taxon>Dikarya</taxon>
        <taxon>Ascomycota</taxon>
        <taxon>Pezizomycotina</taxon>
        <taxon>Sordariomycetes</taxon>
        <taxon>Xylariomycetidae</taxon>
        <taxon>Amphisphaeriales</taxon>
        <taxon>Apiosporaceae</taxon>
        <taxon>Apiospora</taxon>
    </lineage>
</organism>
<evidence type="ECO:0000313" key="2">
    <source>
        <dbReference type="EMBL" id="KAK8013740.1"/>
    </source>
</evidence>
<comment type="caution">
    <text evidence="2">The sequence shown here is derived from an EMBL/GenBank/DDBJ whole genome shotgun (WGS) entry which is preliminary data.</text>
</comment>
<reference evidence="2 3" key="1">
    <citation type="submission" date="2023-01" db="EMBL/GenBank/DDBJ databases">
        <title>Analysis of 21 Apiospora genomes using comparative genomics revels a genus with tremendous synthesis potential of carbohydrate active enzymes and secondary metabolites.</title>
        <authorList>
            <person name="Sorensen T."/>
        </authorList>
    </citation>
    <scope>NUCLEOTIDE SEQUENCE [LARGE SCALE GENOMIC DNA]</scope>
    <source>
        <strain evidence="2 3">CBS 20057</strain>
    </source>
</reference>
<feature type="transmembrane region" description="Helical" evidence="1">
    <location>
        <begin position="137"/>
        <end position="160"/>
    </location>
</feature>
<proteinExistence type="predicted"/>
<gene>
    <name evidence="2" type="ORF">PG991_009333</name>
</gene>
<evidence type="ECO:0000313" key="3">
    <source>
        <dbReference type="Proteomes" id="UP001396898"/>
    </source>
</evidence>
<protein>
    <submittedName>
        <fullName evidence="2">Uncharacterized protein</fullName>
    </submittedName>
</protein>
<accession>A0ABR1RKB7</accession>
<evidence type="ECO:0000256" key="1">
    <source>
        <dbReference type="SAM" id="Phobius"/>
    </source>
</evidence>